<feature type="transmembrane region" description="Helical" evidence="1">
    <location>
        <begin position="27"/>
        <end position="48"/>
    </location>
</feature>
<organism evidence="2">
    <name type="scientific">marine metagenome</name>
    <dbReference type="NCBI Taxonomy" id="408172"/>
    <lineage>
        <taxon>unclassified sequences</taxon>
        <taxon>metagenomes</taxon>
        <taxon>ecological metagenomes</taxon>
    </lineage>
</organism>
<evidence type="ECO:0000256" key="1">
    <source>
        <dbReference type="SAM" id="Phobius"/>
    </source>
</evidence>
<name>A0A381WC59_9ZZZZ</name>
<dbReference type="EMBL" id="UINC01011217">
    <property type="protein sequence ID" value="SVA49608.1"/>
    <property type="molecule type" value="Genomic_DNA"/>
</dbReference>
<dbReference type="AlphaFoldDB" id="A0A381WC59"/>
<keyword evidence="1" id="KW-1133">Transmembrane helix</keyword>
<evidence type="ECO:0000313" key="2">
    <source>
        <dbReference type="EMBL" id="SVA49608.1"/>
    </source>
</evidence>
<accession>A0A381WC59</accession>
<proteinExistence type="predicted"/>
<keyword evidence="1" id="KW-0812">Transmembrane</keyword>
<gene>
    <name evidence="2" type="ORF">METZ01_LOCUS102462</name>
</gene>
<reference evidence="2" key="1">
    <citation type="submission" date="2018-05" db="EMBL/GenBank/DDBJ databases">
        <authorList>
            <person name="Lanie J.A."/>
            <person name="Ng W.-L."/>
            <person name="Kazmierczak K.M."/>
            <person name="Andrzejewski T.M."/>
            <person name="Davidsen T.M."/>
            <person name="Wayne K.J."/>
            <person name="Tettelin H."/>
            <person name="Glass J.I."/>
            <person name="Rusch D."/>
            <person name="Podicherti R."/>
            <person name="Tsui H.-C.T."/>
            <person name="Winkler M.E."/>
        </authorList>
    </citation>
    <scope>NUCLEOTIDE SEQUENCE</scope>
</reference>
<keyword evidence="1" id="KW-0472">Membrane</keyword>
<protein>
    <submittedName>
        <fullName evidence="2">Uncharacterized protein</fullName>
    </submittedName>
</protein>
<sequence length="49" mass="5548">MEIFKFAAPISTLGNKKRHLNKRQKHIVESIMASICGASIPAILFYFLI</sequence>